<protein>
    <submittedName>
        <fullName evidence="1">DUF4249 domain-containing protein</fullName>
    </submittedName>
</protein>
<gene>
    <name evidence="1" type="ORF">J6I44_11475</name>
</gene>
<evidence type="ECO:0000313" key="2">
    <source>
        <dbReference type="Proteomes" id="UP001207918"/>
    </source>
</evidence>
<comment type="caution">
    <text evidence="1">The sequence shown here is derived from an EMBL/GenBank/DDBJ whole genome shotgun (WGS) entry which is preliminary data.</text>
</comment>
<dbReference type="InterPro" id="IPR025345">
    <property type="entry name" value="DUF4249"/>
</dbReference>
<dbReference type="RefSeq" id="WP_265766263.1">
    <property type="nucleotide sequence ID" value="NZ_JAGGJA010000007.1"/>
</dbReference>
<organism evidence="1 2">
    <name type="scientific">Fodinibius salsisoli</name>
    <dbReference type="NCBI Taxonomy" id="2820877"/>
    <lineage>
        <taxon>Bacteria</taxon>
        <taxon>Pseudomonadati</taxon>
        <taxon>Balneolota</taxon>
        <taxon>Balneolia</taxon>
        <taxon>Balneolales</taxon>
        <taxon>Balneolaceae</taxon>
        <taxon>Fodinibius</taxon>
    </lineage>
</organism>
<keyword evidence="2" id="KW-1185">Reference proteome</keyword>
<dbReference type="Gene3D" id="2.60.40.1120">
    <property type="entry name" value="Carboxypeptidase-like, regulatory domain"/>
    <property type="match status" value="1"/>
</dbReference>
<dbReference type="EMBL" id="JAGGJA010000007">
    <property type="protein sequence ID" value="MCW9707476.1"/>
    <property type="molecule type" value="Genomic_DNA"/>
</dbReference>
<sequence>MMRKIVGMLISVTCLWGCENVVQLDVPNKENQLVVNSLFHPDSTFGVSLSQSQFVLDNGEFKKVSGATVKLTDEEGDELTTMQEGESGIYTSDLKPQSGRSYQIKVSKEGFPSATATGNVPADSAMMTKYEVKRNSSSQRFINLSIWLDDSNSEDYYQLYGKQKITLYGEEIDTTTYEHELFFSSDDPVFGEEVNGQRRLLLDDVLFNGKTYKINLSTTVGSTQCSPMSEICDQETEVILYIRKLSEAYFKYMETLSLQDNLSENPFAEPVPVYDNIENGVGIFGGYKVSEYPIEVPEN</sequence>
<evidence type="ECO:0000313" key="1">
    <source>
        <dbReference type="EMBL" id="MCW9707476.1"/>
    </source>
</evidence>
<dbReference type="Proteomes" id="UP001207918">
    <property type="component" value="Unassembled WGS sequence"/>
</dbReference>
<dbReference type="Pfam" id="PF14054">
    <property type="entry name" value="DUF4249"/>
    <property type="match status" value="1"/>
</dbReference>
<proteinExistence type="predicted"/>
<reference evidence="1 2" key="1">
    <citation type="submission" date="2021-03" db="EMBL/GenBank/DDBJ databases">
        <title>Aliifodinibius sp. nov., a new bacterium isolated from saline soil.</title>
        <authorList>
            <person name="Galisteo C."/>
            <person name="De La Haba R."/>
            <person name="Sanchez-Porro C."/>
            <person name="Ventosa A."/>
        </authorList>
    </citation>
    <scope>NUCLEOTIDE SEQUENCE [LARGE SCALE GENOMIC DNA]</scope>
    <source>
        <strain evidence="1 2">1BSP15-2V2</strain>
    </source>
</reference>
<name>A0ABT3PNP0_9BACT</name>
<accession>A0ABT3PNP0</accession>